<dbReference type="SUPFAM" id="SSF52540">
    <property type="entry name" value="P-loop containing nucleoside triphosphate hydrolases"/>
    <property type="match status" value="1"/>
</dbReference>
<dbReference type="AlphaFoldDB" id="A0A6C0JJY0"/>
<name>A0A6C0JJY0_9ZZZZ</name>
<organism evidence="1">
    <name type="scientific">viral metagenome</name>
    <dbReference type="NCBI Taxonomy" id="1070528"/>
    <lineage>
        <taxon>unclassified sequences</taxon>
        <taxon>metagenomes</taxon>
        <taxon>organismal metagenomes</taxon>
    </lineage>
</organism>
<reference evidence="1" key="1">
    <citation type="journal article" date="2020" name="Nature">
        <title>Giant virus diversity and host interactions through global metagenomics.</title>
        <authorList>
            <person name="Schulz F."/>
            <person name="Roux S."/>
            <person name="Paez-Espino D."/>
            <person name="Jungbluth S."/>
            <person name="Walsh D.A."/>
            <person name="Denef V.J."/>
            <person name="McMahon K.D."/>
            <person name="Konstantinidis K.T."/>
            <person name="Eloe-Fadrosh E.A."/>
            <person name="Kyrpides N.C."/>
            <person name="Woyke T."/>
        </authorList>
    </citation>
    <scope>NUCLEOTIDE SEQUENCE</scope>
    <source>
        <strain evidence="1">GVMAG-M-3300027736-24</strain>
    </source>
</reference>
<protein>
    <recommendedName>
        <fullName evidence="2">DNA polymerase III delta N-terminal domain-containing protein</fullName>
    </recommendedName>
</protein>
<evidence type="ECO:0008006" key="2">
    <source>
        <dbReference type="Google" id="ProtNLM"/>
    </source>
</evidence>
<evidence type="ECO:0000313" key="1">
    <source>
        <dbReference type="EMBL" id="QHU05683.1"/>
    </source>
</evidence>
<dbReference type="InterPro" id="IPR027417">
    <property type="entry name" value="P-loop_NTPase"/>
</dbReference>
<sequence>MNYINYLKKPELFVKKLKNFMSDPEHLILVGPENSGKYTQSLHIIEMFSKSKLKYSRKIELELNNEKYYFNISDIHFEIDFELLGTNESTLWLEFLSTVHSIIDIQKKGIILCKNVHCIKDELLVIFNTFMRDPRLKFILCTKHVSYFPNQLKEKCVIYHLKHRNIPSYSQQYKVYCDQIIQFIISQNKDMFQMRELLYLLLTYNCDIHESLKYIYFELIKKKFISVAQINESLTNMISHLKCYNTNYRPIYHLELIILDLHTLRQ</sequence>
<proteinExistence type="predicted"/>
<accession>A0A6C0JJY0</accession>
<dbReference type="EMBL" id="MN740418">
    <property type="protein sequence ID" value="QHU05683.1"/>
    <property type="molecule type" value="Genomic_DNA"/>
</dbReference>